<keyword evidence="3" id="KW-1185">Reference proteome</keyword>
<dbReference type="EMBL" id="JBBMQS010000004">
    <property type="protein sequence ID" value="MEM5497358.1"/>
    <property type="molecule type" value="Genomic_DNA"/>
</dbReference>
<sequence length="863" mass="94150">MGKLFSQKRYAIPLLSFVILFIIAATTYLFRNAIGIFLIDHYARDQHVSVNCLSFDIDTQLNIELKEVCLQAPGIRAKIEGALFSYQKNALYASSLIVHHTLSKNTDKASSSIAPIDITSWKLPVNLPKVSIDEVTINSDVLRESLNFSLIQPTPDSLKFEGDIQATLSLTTTDDGSEQSAITADIKWVLSEVIGFVSLNESQLASLNPLLNQTSFMNTQIITHLRFDGNQLSSKHSFDTSFHYHHNSCSIQPKIDGLVVANFSLLTRQLSLDISALDTRILLGDDCLALLPQVPIELPNVFSLTSPTPMLVTLNGAVIPSLSFTDENKALALTLIDLGISFPKEKSPIHIVTKLELDGELNLNKPAKPSERLARQSPLSSLTLSHSGYVEADGQDWSVSQIDGVINVQNFTQAGLTNKTLSMNASGSISSRTGITMQLTVDANGLRYLSPEDASVPITIKSVQAALTLSGKNINEISVISDSTWSQIKRDTVLVNKLSNRLEGNVSNFNQLHFSGDSTLSGIAINVPVKQYLTFSTIDVRHDITAQRTSSTLKSQHDVSVEKSLQFTVGQSGQQINLMMHQQSIDSLQAVATRFLPELILQDGTLNIDAQMKSNGQDLLASIELVNAGVKYADFSASGIATHANVYSDSAGLQLDNARLTILNADTGVPISNIALAYSIKNNSLKVDKATGNVLGGNFILSGFWLDNRNQNAQLTMNNIDLAKIVELQQQSGIDVTGSVSGTLPLTIKDGKVNIDKGLLKSDSAGALKIDGNPAFDSIAQQQTELNYLKDLEYEKLSSKVKLNTDGLLFLDFSILGKNPTQQQAVNFNYHHEENILTLMRSLRLTDSVQNQIEHKIKKGGEE</sequence>
<keyword evidence="1" id="KW-0812">Transmembrane</keyword>
<proteinExistence type="predicted"/>
<dbReference type="Proteomes" id="UP001461163">
    <property type="component" value="Unassembled WGS sequence"/>
</dbReference>
<evidence type="ECO:0000313" key="2">
    <source>
        <dbReference type="EMBL" id="MEM5497358.1"/>
    </source>
</evidence>
<keyword evidence="1" id="KW-1133">Transmembrane helix</keyword>
<reference evidence="2 3" key="1">
    <citation type="submission" date="2024-03" db="EMBL/GenBank/DDBJ databases">
        <title>Community enrichment and isolation of bacterial strains for fucoidan degradation.</title>
        <authorList>
            <person name="Sichert A."/>
        </authorList>
    </citation>
    <scope>NUCLEOTIDE SEQUENCE [LARGE SCALE GENOMIC DNA]</scope>
    <source>
        <strain evidence="2 3">AS12</strain>
    </source>
</reference>
<evidence type="ECO:0000256" key="1">
    <source>
        <dbReference type="SAM" id="Phobius"/>
    </source>
</evidence>
<dbReference type="InterPro" id="IPR021730">
    <property type="entry name" value="YdbH"/>
</dbReference>
<keyword evidence="1" id="KW-0472">Membrane</keyword>
<comment type="caution">
    <text evidence="2">The sequence shown here is derived from an EMBL/GenBank/DDBJ whole genome shotgun (WGS) entry which is preliminary data.</text>
</comment>
<feature type="transmembrane region" description="Helical" evidence="1">
    <location>
        <begin position="12"/>
        <end position="30"/>
    </location>
</feature>
<accession>A0ABU9SV16</accession>
<organism evidence="2 3">
    <name type="scientific">Paraglaciecola mesophila</name>
    <dbReference type="NCBI Taxonomy" id="197222"/>
    <lineage>
        <taxon>Bacteria</taxon>
        <taxon>Pseudomonadati</taxon>
        <taxon>Pseudomonadota</taxon>
        <taxon>Gammaproteobacteria</taxon>
        <taxon>Alteromonadales</taxon>
        <taxon>Alteromonadaceae</taxon>
        <taxon>Paraglaciecola</taxon>
    </lineage>
</organism>
<name>A0ABU9SV16_9ALTE</name>
<dbReference type="RefSeq" id="WP_342881411.1">
    <property type="nucleotide sequence ID" value="NZ_JBBMQS010000004.1"/>
</dbReference>
<dbReference type="Pfam" id="PF11739">
    <property type="entry name" value="YdbH-like"/>
    <property type="match status" value="1"/>
</dbReference>
<protein>
    <submittedName>
        <fullName evidence="2">YdbH domain-containing protein</fullName>
    </submittedName>
</protein>
<evidence type="ECO:0000313" key="3">
    <source>
        <dbReference type="Proteomes" id="UP001461163"/>
    </source>
</evidence>
<gene>
    <name evidence="2" type="ORF">WNY77_08150</name>
</gene>